<keyword evidence="4" id="KW-1185">Reference proteome</keyword>
<feature type="region of interest" description="Disordered" evidence="1">
    <location>
        <begin position="50"/>
        <end position="106"/>
    </location>
</feature>
<dbReference type="Proteomes" id="UP001220377">
    <property type="component" value="Chromosome"/>
</dbReference>
<feature type="transmembrane region" description="Helical" evidence="2">
    <location>
        <begin position="12"/>
        <end position="44"/>
    </location>
</feature>
<keyword evidence="2" id="KW-0812">Transmembrane</keyword>
<evidence type="ECO:0000256" key="1">
    <source>
        <dbReference type="SAM" id="MobiDB-lite"/>
    </source>
</evidence>
<proteinExistence type="predicted"/>
<keyword evidence="2" id="KW-0472">Membrane</keyword>
<accession>A0ABY7WS77</accession>
<name>A0ABY7WS77_9LACO</name>
<evidence type="ECO:0000313" key="4">
    <source>
        <dbReference type="Proteomes" id="UP001220377"/>
    </source>
</evidence>
<reference evidence="3 4" key="1">
    <citation type="submission" date="2023-02" db="EMBL/GenBank/DDBJ databases">
        <title>Genome sequence of Lacticaseibacillus sp. KACC 23028.</title>
        <authorList>
            <person name="Kim S."/>
            <person name="Heo J."/>
            <person name="Kwon S.-W."/>
        </authorList>
    </citation>
    <scope>NUCLEOTIDE SEQUENCE [LARGE SCALE GENOMIC DNA]</scope>
    <source>
        <strain evidence="3 4">KACC 23028</strain>
    </source>
</reference>
<protein>
    <submittedName>
        <fullName evidence="3">Uncharacterized protein</fullName>
    </submittedName>
</protein>
<sequence length="106" mass="12164">MPLLIIPIVILGIILLITIPIMLVAAAIKLFVPLMIVCFVLYILRSSRRRPGRTYRQTRRPGNHGRSDYTYSNGRKDVTGSASQQDQPKKPKEPNDHHDHQSWDDF</sequence>
<dbReference type="EMBL" id="CP117884">
    <property type="protein sequence ID" value="WDF81980.1"/>
    <property type="molecule type" value="Genomic_DNA"/>
</dbReference>
<evidence type="ECO:0000256" key="2">
    <source>
        <dbReference type="SAM" id="Phobius"/>
    </source>
</evidence>
<feature type="compositionally biased region" description="Basic residues" evidence="1">
    <location>
        <begin position="50"/>
        <end position="63"/>
    </location>
</feature>
<keyword evidence="2" id="KW-1133">Transmembrane helix</keyword>
<gene>
    <name evidence="3" type="ORF">PQ472_08600</name>
</gene>
<evidence type="ECO:0000313" key="3">
    <source>
        <dbReference type="EMBL" id="WDF81980.1"/>
    </source>
</evidence>
<feature type="compositionally biased region" description="Basic and acidic residues" evidence="1">
    <location>
        <begin position="87"/>
        <end position="106"/>
    </location>
</feature>
<dbReference type="RefSeq" id="WP_274259123.1">
    <property type="nucleotide sequence ID" value="NZ_CP117884.1"/>
</dbReference>
<organism evidence="3 4">
    <name type="scientific">Lacticaseibacillus pabuli</name>
    <dbReference type="NCBI Taxonomy" id="3025672"/>
    <lineage>
        <taxon>Bacteria</taxon>
        <taxon>Bacillati</taxon>
        <taxon>Bacillota</taxon>
        <taxon>Bacilli</taxon>
        <taxon>Lactobacillales</taxon>
        <taxon>Lactobacillaceae</taxon>
        <taxon>Lacticaseibacillus</taxon>
    </lineage>
</organism>